<proteinExistence type="predicted"/>
<accession>A0AA41R8Q8</accession>
<evidence type="ECO:0000313" key="1">
    <source>
        <dbReference type="EMBL" id="MCJ8503240.1"/>
    </source>
</evidence>
<gene>
    <name evidence="1" type="ORF">MRX98_21885</name>
</gene>
<dbReference type="Proteomes" id="UP001165427">
    <property type="component" value="Unassembled WGS sequence"/>
</dbReference>
<keyword evidence="2" id="KW-1185">Reference proteome</keyword>
<name>A0AA41R8Q8_9BACT</name>
<organism evidence="1 2">
    <name type="scientific">Desulfatitalea alkaliphila</name>
    <dbReference type="NCBI Taxonomy" id="2929485"/>
    <lineage>
        <taxon>Bacteria</taxon>
        <taxon>Pseudomonadati</taxon>
        <taxon>Thermodesulfobacteriota</taxon>
        <taxon>Desulfobacteria</taxon>
        <taxon>Desulfobacterales</taxon>
        <taxon>Desulfosarcinaceae</taxon>
        <taxon>Desulfatitalea</taxon>
    </lineage>
</organism>
<comment type="caution">
    <text evidence="1">The sequence shown here is derived from an EMBL/GenBank/DDBJ whole genome shotgun (WGS) entry which is preliminary data.</text>
</comment>
<dbReference type="EMBL" id="JALJRB010000093">
    <property type="protein sequence ID" value="MCJ8503240.1"/>
    <property type="molecule type" value="Genomic_DNA"/>
</dbReference>
<sequence>MHPGEKPYKFCGREISAQEVALIQEVVSTCEGISRNELAHTICELLDWKRPTGRLKWPEGLQFLERLESQGILALPAKRASGTPRPRKRVSAPEQAAACSELAGSVKQFTPIKVEIVQSRAQ</sequence>
<evidence type="ECO:0000313" key="2">
    <source>
        <dbReference type="Proteomes" id="UP001165427"/>
    </source>
</evidence>
<protein>
    <submittedName>
        <fullName evidence="1">Uncharacterized protein</fullName>
    </submittedName>
</protein>
<dbReference type="AlphaFoldDB" id="A0AA41R8Q8"/>
<feature type="non-terminal residue" evidence="1">
    <location>
        <position position="122"/>
    </location>
</feature>
<reference evidence="1" key="1">
    <citation type="submission" date="2022-04" db="EMBL/GenBank/DDBJ databases">
        <title>Desulfatitalea alkaliphila sp. nov., a novel anaerobic sulfate-reducing bacterium isolated from terrestrial mud volcano, Taman Peninsula, Russia.</title>
        <authorList>
            <person name="Khomyakova M.A."/>
            <person name="Merkel A.Y."/>
            <person name="Slobodkin A.I."/>
        </authorList>
    </citation>
    <scope>NUCLEOTIDE SEQUENCE</scope>
    <source>
        <strain evidence="1">M08but</strain>
    </source>
</reference>